<keyword evidence="1" id="KW-0472">Membrane</keyword>
<dbReference type="EMBL" id="BAAABY010000003">
    <property type="protein sequence ID" value="GAA0443416.1"/>
    <property type="molecule type" value="Genomic_DNA"/>
</dbReference>
<gene>
    <name evidence="2" type="ORF">GCM10010361_04190</name>
</gene>
<name>A0ABN0ZCL7_9ACTN</name>
<sequence length="68" mass="6900">MEPVLDTPPELDPPLLLLLLPCEPPVSVGAAYAAVGAATTAPISAIVASAFRATVFRARVFRAGVAGI</sequence>
<accession>A0ABN0ZCL7</accession>
<comment type="caution">
    <text evidence="2">The sequence shown here is derived from an EMBL/GenBank/DDBJ whole genome shotgun (WGS) entry which is preliminary data.</text>
</comment>
<organism evidence="2 3">
    <name type="scientific">Streptomyces olivaceiscleroticus</name>
    <dbReference type="NCBI Taxonomy" id="68245"/>
    <lineage>
        <taxon>Bacteria</taxon>
        <taxon>Bacillati</taxon>
        <taxon>Actinomycetota</taxon>
        <taxon>Actinomycetes</taxon>
        <taxon>Kitasatosporales</taxon>
        <taxon>Streptomycetaceae</taxon>
        <taxon>Streptomyces</taxon>
    </lineage>
</organism>
<proteinExistence type="predicted"/>
<feature type="transmembrane region" description="Helical" evidence="1">
    <location>
        <begin position="30"/>
        <end position="51"/>
    </location>
</feature>
<keyword evidence="1" id="KW-0812">Transmembrane</keyword>
<reference evidence="2 3" key="1">
    <citation type="journal article" date="2019" name="Int. J. Syst. Evol. Microbiol.">
        <title>The Global Catalogue of Microorganisms (GCM) 10K type strain sequencing project: providing services to taxonomists for standard genome sequencing and annotation.</title>
        <authorList>
            <consortium name="The Broad Institute Genomics Platform"/>
            <consortium name="The Broad Institute Genome Sequencing Center for Infectious Disease"/>
            <person name="Wu L."/>
            <person name="Ma J."/>
        </authorList>
    </citation>
    <scope>NUCLEOTIDE SEQUENCE [LARGE SCALE GENOMIC DNA]</scope>
    <source>
        <strain evidence="2 3">JCM 4805</strain>
    </source>
</reference>
<evidence type="ECO:0000313" key="3">
    <source>
        <dbReference type="Proteomes" id="UP001500909"/>
    </source>
</evidence>
<evidence type="ECO:0000256" key="1">
    <source>
        <dbReference type="SAM" id="Phobius"/>
    </source>
</evidence>
<evidence type="ECO:0000313" key="2">
    <source>
        <dbReference type="EMBL" id="GAA0443416.1"/>
    </source>
</evidence>
<keyword evidence="1" id="KW-1133">Transmembrane helix</keyword>
<keyword evidence="3" id="KW-1185">Reference proteome</keyword>
<protein>
    <submittedName>
        <fullName evidence="2">Uncharacterized protein</fullName>
    </submittedName>
</protein>
<dbReference type="Proteomes" id="UP001500909">
    <property type="component" value="Unassembled WGS sequence"/>
</dbReference>